<dbReference type="PANTHER" id="PTHR38457:SF1">
    <property type="entry name" value="REGULATOR ABRB-RELATED"/>
    <property type="match status" value="1"/>
</dbReference>
<feature type="transmembrane region" description="Helical" evidence="1">
    <location>
        <begin position="261"/>
        <end position="279"/>
    </location>
</feature>
<evidence type="ECO:0000256" key="1">
    <source>
        <dbReference type="SAM" id="Phobius"/>
    </source>
</evidence>
<sequence length="318" mass="34344">MLGSIVTGILWGVLIGGIQFDRKLFKIALAFVAASIGLRLDPNILIHMKSLLLPLFFTISLTLMAGYFLSVLLYKKSNLDPMTAFFCCIPGGASEIIGISRDFGADDRIVAAFHTVRMTFFVLVIPLIVVTLNAGSTAGAVLETKQLALSHLLFFPIVAVLTLFLDKKLRIPGGTLLFSIIIGFILSSFVLEIPDPPAYLSGIGQAFIGGLVGIRFDRLVLYQLLKVGKITVGIMSIFFGVSLLTSVLFHYMTKLSFSTSLIGIVPAGAAEMSATAIALDLSPSVVASLHIVRVILLFLALPLFIKIFKTIHKEPVKT</sequence>
<dbReference type="PIRSF" id="PIRSF038991">
    <property type="entry name" value="Protein_AbrB"/>
    <property type="match status" value="1"/>
</dbReference>
<feature type="transmembrane region" description="Helical" evidence="1">
    <location>
        <begin position="228"/>
        <end position="249"/>
    </location>
</feature>
<proteinExistence type="predicted"/>
<feature type="transmembrane region" description="Helical" evidence="1">
    <location>
        <begin position="52"/>
        <end position="74"/>
    </location>
</feature>
<keyword evidence="2" id="KW-0560">Oxidoreductase</keyword>
<dbReference type="GO" id="GO:0004497">
    <property type="term" value="F:monooxygenase activity"/>
    <property type="evidence" value="ECO:0007669"/>
    <property type="project" value="UniProtKB-KW"/>
</dbReference>
<evidence type="ECO:0000313" key="2">
    <source>
        <dbReference type="EMBL" id="SUI99289.1"/>
    </source>
</evidence>
<dbReference type="InterPro" id="IPR007820">
    <property type="entry name" value="AbrB_fam"/>
</dbReference>
<keyword evidence="1" id="KW-1133">Transmembrane helix</keyword>
<accession>A0A380BD34</accession>
<keyword evidence="3" id="KW-1185">Reference proteome</keyword>
<dbReference type="Pfam" id="PF05145">
    <property type="entry name" value="AbrB"/>
    <property type="match status" value="1"/>
</dbReference>
<dbReference type="Proteomes" id="UP000254519">
    <property type="component" value="Unassembled WGS sequence"/>
</dbReference>
<dbReference type="GO" id="GO:0010468">
    <property type="term" value="P:regulation of gene expression"/>
    <property type="evidence" value="ECO:0007669"/>
    <property type="project" value="InterPro"/>
</dbReference>
<feature type="transmembrane region" description="Helical" evidence="1">
    <location>
        <begin position="116"/>
        <end position="135"/>
    </location>
</feature>
<feature type="transmembrane region" description="Helical" evidence="1">
    <location>
        <begin position="285"/>
        <end position="305"/>
    </location>
</feature>
<organism evidence="2 3">
    <name type="scientific">Sporosarcina pasteurii</name>
    <name type="common">Bacillus pasteurii</name>
    <dbReference type="NCBI Taxonomy" id="1474"/>
    <lineage>
        <taxon>Bacteria</taxon>
        <taxon>Bacillati</taxon>
        <taxon>Bacillota</taxon>
        <taxon>Bacilli</taxon>
        <taxon>Bacillales</taxon>
        <taxon>Caryophanaceae</taxon>
        <taxon>Sporosarcina</taxon>
    </lineage>
</organism>
<dbReference type="EMBL" id="UGYZ01000002">
    <property type="protein sequence ID" value="SUI99289.1"/>
    <property type="molecule type" value="Genomic_DNA"/>
</dbReference>
<keyword evidence="1" id="KW-0472">Membrane</keyword>
<dbReference type="GO" id="GO:0016020">
    <property type="term" value="C:membrane"/>
    <property type="evidence" value="ECO:0007669"/>
    <property type="project" value="InterPro"/>
</dbReference>
<dbReference type="AlphaFoldDB" id="A0A380BD34"/>
<keyword evidence="2" id="KW-0503">Monooxygenase</keyword>
<keyword evidence="1" id="KW-0812">Transmembrane</keyword>
<reference evidence="2 3" key="1">
    <citation type="submission" date="2018-06" db="EMBL/GenBank/DDBJ databases">
        <authorList>
            <consortium name="Pathogen Informatics"/>
            <person name="Doyle S."/>
        </authorList>
    </citation>
    <scope>NUCLEOTIDE SEQUENCE [LARGE SCALE GENOMIC DNA]</scope>
    <source>
        <strain evidence="3">ATCC 11859 / DSM 33 / NCIB 8841 / NCTC 4822</strain>
    </source>
</reference>
<evidence type="ECO:0000313" key="3">
    <source>
        <dbReference type="Proteomes" id="UP000254519"/>
    </source>
</evidence>
<dbReference type="PANTHER" id="PTHR38457">
    <property type="entry name" value="REGULATOR ABRB-RELATED"/>
    <property type="match status" value="1"/>
</dbReference>
<gene>
    <name evidence="2" type="ORF">NCTC4822_00547</name>
</gene>
<feature type="transmembrane region" description="Helical" evidence="1">
    <location>
        <begin position="147"/>
        <end position="165"/>
    </location>
</feature>
<dbReference type="NCBIfam" id="TIGR03082">
    <property type="entry name" value="Gneg_AbrB_dup"/>
    <property type="match status" value="2"/>
</dbReference>
<dbReference type="InterPro" id="IPR017516">
    <property type="entry name" value="AbrB_dup"/>
</dbReference>
<protein>
    <submittedName>
        <fullName evidence="2">Ammonia monooxygenase</fullName>
    </submittedName>
</protein>
<feature type="transmembrane region" description="Helical" evidence="1">
    <location>
        <begin position="171"/>
        <end position="191"/>
    </location>
</feature>
<name>A0A380BD34_SPOPA</name>